<dbReference type="EMBL" id="PYAW01000013">
    <property type="protein sequence ID" value="PSL42369.1"/>
    <property type="molecule type" value="Genomic_DNA"/>
</dbReference>
<dbReference type="RefSeq" id="WP_106531509.1">
    <property type="nucleotide sequence ID" value="NZ_PYAW01000013.1"/>
</dbReference>
<name>A0A2P8H854_CHINA</name>
<organism evidence="1 2">
    <name type="scientific">Chitinophaga niastensis</name>
    <dbReference type="NCBI Taxonomy" id="536980"/>
    <lineage>
        <taxon>Bacteria</taxon>
        <taxon>Pseudomonadati</taxon>
        <taxon>Bacteroidota</taxon>
        <taxon>Chitinophagia</taxon>
        <taxon>Chitinophagales</taxon>
        <taxon>Chitinophagaceae</taxon>
        <taxon>Chitinophaga</taxon>
    </lineage>
</organism>
<dbReference type="SUPFAM" id="SSF52467">
    <property type="entry name" value="DHS-like NAD/FAD-binding domain"/>
    <property type="match status" value="1"/>
</dbReference>
<evidence type="ECO:0000313" key="2">
    <source>
        <dbReference type="Proteomes" id="UP000240971"/>
    </source>
</evidence>
<reference evidence="1 2" key="1">
    <citation type="submission" date="2018-03" db="EMBL/GenBank/DDBJ databases">
        <title>Genomic Encyclopedia of Archaeal and Bacterial Type Strains, Phase II (KMG-II): from individual species to whole genera.</title>
        <authorList>
            <person name="Goeker M."/>
        </authorList>
    </citation>
    <scope>NUCLEOTIDE SEQUENCE [LARGE SCALE GENOMIC DNA]</scope>
    <source>
        <strain evidence="1 2">DSM 24859</strain>
    </source>
</reference>
<dbReference type="AlphaFoldDB" id="A0A2P8H854"/>
<dbReference type="Pfam" id="PF13289">
    <property type="entry name" value="SIR2_2"/>
    <property type="match status" value="1"/>
</dbReference>
<protein>
    <submittedName>
        <fullName evidence="1">SIR2-like protein</fullName>
    </submittedName>
</protein>
<comment type="caution">
    <text evidence="1">The sequence shown here is derived from an EMBL/GenBank/DDBJ whole genome shotgun (WGS) entry which is preliminary data.</text>
</comment>
<dbReference type="Proteomes" id="UP000240971">
    <property type="component" value="Unassembled WGS sequence"/>
</dbReference>
<dbReference type="InterPro" id="IPR029035">
    <property type="entry name" value="DHS-like_NAD/FAD-binding_dom"/>
</dbReference>
<accession>A0A2P8H854</accession>
<sequence>MQLEKIFDLVRKEDVVLWIGSGFSLYAGYPNGKQLSSTIYQSLSPAEKAEISENLFLADLTEQYVRLKAGSRNSLVALLRKELNKAPQSTKWHEVLAKIPHLKTIVTTNYDHLFELAYKQIIYPIIFEKDVSYRDDRVELIKLHGDINHPDTIVITKTDYAEFFRKNTQGNLIWTLIKERISNKSIVFIGYDMEDDNISNMFKEITEALGTNRKEMFLIAPGLKQHKIDYLVRMGIQYLNFKGEPFVEKLYDNIKDRISTDFSNGDVSVETLGKFFAKNDLAVDLKTVGDRFKISSVKSLRDLSNGRLKLQFKNDKQFIKSFYEFIHEKKLGQLCIEGNQLESFKLLLNDVNIITDNLGDYQLQIRSIPKREGTVSLLFEDGSEFENVEYKLYTTQNSLEIISSFKNCTYTLQACVNVLADEDETINATFKFTQSPAFNNVNDAIASYKLCLNLAKGNAVTVFLPNVSNGILLKPRNSNFPTDSLESNIAFFECLKKIEKLYNVRFINIGEYSSEEFDNAFKLVQFANEGHYVQDWDEELEWEIIKDSPLDLLLTIQKGAQFEAESTKLEQIKLFDKEITLGYLILEPLDLYIVNLTEVINKETSIVKIRSKSKKIKLRYTQTPRSDNP</sequence>
<keyword evidence="2" id="KW-1185">Reference proteome</keyword>
<dbReference type="OrthoDB" id="1688888at2"/>
<evidence type="ECO:0000313" key="1">
    <source>
        <dbReference type="EMBL" id="PSL42369.1"/>
    </source>
</evidence>
<gene>
    <name evidence="1" type="ORF">CLV51_1137</name>
</gene>
<proteinExistence type="predicted"/>